<dbReference type="InterPro" id="IPR050172">
    <property type="entry name" value="SsuD_RutA_monooxygenase"/>
</dbReference>
<dbReference type="InterPro" id="IPR011251">
    <property type="entry name" value="Luciferase-like_dom"/>
</dbReference>
<dbReference type="HAMAP" id="MF_01229">
    <property type="entry name" value="Alkanesulf_monooxygen"/>
    <property type="match status" value="1"/>
</dbReference>
<protein>
    <recommendedName>
        <fullName evidence="2 7">Alkanesulfonate monooxygenase</fullName>
        <ecNumber evidence="2 7">1.14.14.5</ecNumber>
    </recommendedName>
    <alternativeName>
        <fullName evidence="7">FMNH2-dependent aliphatic sulfonate monooxygenase</fullName>
    </alternativeName>
</protein>
<evidence type="ECO:0000256" key="1">
    <source>
        <dbReference type="ARBA" id="ARBA00007044"/>
    </source>
</evidence>
<dbReference type="InterPro" id="IPR019911">
    <property type="entry name" value="Alkanesulphonate_mOase_FMN-dep"/>
</dbReference>
<keyword evidence="4 7" id="KW-0288">FMN</keyword>
<evidence type="ECO:0000256" key="6">
    <source>
        <dbReference type="ARBA" id="ARBA00023033"/>
    </source>
</evidence>
<evidence type="ECO:0000313" key="10">
    <source>
        <dbReference type="Proteomes" id="UP000232003"/>
    </source>
</evidence>
<dbReference type="CDD" id="cd01094">
    <property type="entry name" value="Alkanesulfonate_monoxygenase"/>
    <property type="match status" value="1"/>
</dbReference>
<sequence>MEVFWYLPTQGDERYLGTTIGRRPATYPYMQQIAQAVDKLGYGGMLIGTGQKQDTWIVATSLISVTERLRFLVAFRPAIMSPSLAVRMAATFDQISNGRIILNVVTGGDTKELAKDGIFLDHDQRYELTDEFLTIWRSLMQGEEVTYSGRHLKVKGAKLQFPPVQKPYPTLYFGGSSDAALQVAAKHIDVYLTWGEPPDQVAQKIAKVRRLAAEQGRTVRFGIRMHVIVRETTQKAWDAANELIQYVDDETIAAAHRRFAQSESEGQRRMAQLHKGERQNLEISPNLWAGVGLVRGGAGTALVGDAETVAARMLEYADLGIDTFVFSGYPHLEEAYRVAELLFPRLPLQTPAIALSQQVASTFSEFVTKTDLFRPQPV</sequence>
<dbReference type="AlphaFoldDB" id="A0A2K8T4H7"/>
<dbReference type="GO" id="GO:0046306">
    <property type="term" value="P:alkanesulfonate catabolic process"/>
    <property type="evidence" value="ECO:0007669"/>
    <property type="project" value="TreeGrafter"/>
</dbReference>
<evidence type="ECO:0000256" key="2">
    <source>
        <dbReference type="ARBA" id="ARBA00012113"/>
    </source>
</evidence>
<evidence type="ECO:0000256" key="7">
    <source>
        <dbReference type="HAMAP-Rule" id="MF_01229"/>
    </source>
</evidence>
<dbReference type="RefSeq" id="WP_100902584.1">
    <property type="nucleotide sequence ID" value="NZ_CAWNNC010000001.1"/>
</dbReference>
<comment type="catalytic activity">
    <reaction evidence="7">
        <text>an alkanesulfonate + FMNH2 + O2 = an aldehyde + FMN + sulfite + H2O + 2 H(+)</text>
        <dbReference type="Rhea" id="RHEA:23064"/>
        <dbReference type="ChEBI" id="CHEBI:15377"/>
        <dbReference type="ChEBI" id="CHEBI:15378"/>
        <dbReference type="ChEBI" id="CHEBI:15379"/>
        <dbReference type="ChEBI" id="CHEBI:17359"/>
        <dbReference type="ChEBI" id="CHEBI:17478"/>
        <dbReference type="ChEBI" id="CHEBI:57618"/>
        <dbReference type="ChEBI" id="CHEBI:58210"/>
        <dbReference type="ChEBI" id="CHEBI:134249"/>
        <dbReference type="EC" id="1.14.14.5"/>
    </reaction>
</comment>
<dbReference type="PANTHER" id="PTHR42847">
    <property type="entry name" value="ALKANESULFONATE MONOOXYGENASE"/>
    <property type="match status" value="1"/>
</dbReference>
<evidence type="ECO:0000313" key="9">
    <source>
        <dbReference type="EMBL" id="AUB42626.1"/>
    </source>
</evidence>
<keyword evidence="6 7" id="KW-0503">Monooxygenase</keyword>
<gene>
    <name evidence="7" type="primary">ssuD</name>
    <name evidence="9" type="ORF">COO91_08770</name>
</gene>
<dbReference type="SUPFAM" id="SSF51679">
    <property type="entry name" value="Bacterial luciferase-like"/>
    <property type="match status" value="1"/>
</dbReference>
<dbReference type="Pfam" id="PF00296">
    <property type="entry name" value="Bac_luciferase"/>
    <property type="match status" value="1"/>
</dbReference>
<dbReference type="GO" id="GO:0008726">
    <property type="term" value="F:alkanesulfonate monooxygenase activity"/>
    <property type="evidence" value="ECO:0007669"/>
    <property type="project" value="UniProtKB-UniRule"/>
</dbReference>
<organism evidence="9 10">
    <name type="scientific">Nostoc flagelliforme CCNUN1</name>
    <dbReference type="NCBI Taxonomy" id="2038116"/>
    <lineage>
        <taxon>Bacteria</taxon>
        <taxon>Bacillati</taxon>
        <taxon>Cyanobacteriota</taxon>
        <taxon>Cyanophyceae</taxon>
        <taxon>Nostocales</taxon>
        <taxon>Nostocaceae</taxon>
        <taxon>Nostoc</taxon>
    </lineage>
</organism>
<dbReference type="NCBIfam" id="NF001939">
    <property type="entry name" value="PRK00719.1"/>
    <property type="match status" value="1"/>
</dbReference>
<dbReference type="KEGG" id="nfl:COO91_08770"/>
<keyword evidence="5 7" id="KW-0560">Oxidoreductase</keyword>
<dbReference type="PANTHER" id="PTHR42847:SF4">
    <property type="entry name" value="ALKANESULFONATE MONOOXYGENASE-RELATED"/>
    <property type="match status" value="1"/>
</dbReference>
<evidence type="ECO:0000256" key="3">
    <source>
        <dbReference type="ARBA" id="ARBA00022630"/>
    </source>
</evidence>
<dbReference type="Gene3D" id="3.20.20.30">
    <property type="entry name" value="Luciferase-like domain"/>
    <property type="match status" value="1"/>
</dbReference>
<evidence type="ECO:0000256" key="4">
    <source>
        <dbReference type="ARBA" id="ARBA00022643"/>
    </source>
</evidence>
<comment type="similarity">
    <text evidence="1 7">Belongs to the SsuD family.</text>
</comment>
<dbReference type="EC" id="1.14.14.5" evidence="2 7"/>
<accession>A0A2K8T4H7</accession>
<keyword evidence="3 7" id="KW-0285">Flavoprotein</keyword>
<evidence type="ECO:0000256" key="5">
    <source>
        <dbReference type="ARBA" id="ARBA00023002"/>
    </source>
</evidence>
<dbReference type="InterPro" id="IPR036661">
    <property type="entry name" value="Luciferase-like_sf"/>
</dbReference>
<proteinExistence type="inferred from homology"/>
<dbReference type="OrthoDB" id="9814695at2"/>
<dbReference type="Proteomes" id="UP000232003">
    <property type="component" value="Chromosome"/>
</dbReference>
<evidence type="ECO:0000259" key="8">
    <source>
        <dbReference type="Pfam" id="PF00296"/>
    </source>
</evidence>
<name>A0A2K8T4H7_9NOSO</name>
<dbReference type="NCBIfam" id="TIGR03565">
    <property type="entry name" value="alk_sulf_monoox"/>
    <property type="match status" value="1"/>
</dbReference>
<dbReference type="EMBL" id="CP024785">
    <property type="protein sequence ID" value="AUB42626.1"/>
    <property type="molecule type" value="Genomic_DNA"/>
</dbReference>
<comment type="function">
    <text evidence="7">Catalyzes the desulfonation of aliphatic sulfonates.</text>
</comment>
<keyword evidence="10" id="KW-1185">Reference proteome</keyword>
<reference evidence="9 10" key="1">
    <citation type="submission" date="2017-11" db="EMBL/GenBank/DDBJ databases">
        <title>Complete genome of a free-living desiccation-tolerant cyanobacterium and its photosynthetic adaptation to extreme terrestrial habitat.</title>
        <authorList>
            <person name="Shang J."/>
        </authorList>
    </citation>
    <scope>NUCLEOTIDE SEQUENCE [LARGE SCALE GENOMIC DNA]</scope>
    <source>
        <strain evidence="9 10">CCNUN1</strain>
    </source>
</reference>
<feature type="domain" description="Luciferase-like" evidence="8">
    <location>
        <begin position="1"/>
        <end position="322"/>
    </location>
</feature>